<evidence type="ECO:0000256" key="3">
    <source>
        <dbReference type="ARBA" id="ARBA00022763"/>
    </source>
</evidence>
<name>A0A9C9ELN2_UNCW3</name>
<evidence type="ECO:0000256" key="5">
    <source>
        <dbReference type="ARBA" id="ARBA00023204"/>
    </source>
</evidence>
<dbReference type="GO" id="GO:0006302">
    <property type="term" value="P:double-strand break repair"/>
    <property type="evidence" value="ECO:0007669"/>
    <property type="project" value="TreeGrafter"/>
</dbReference>
<keyword evidence="3 7" id="KW-0227">DNA damage</keyword>
<organism evidence="9 10">
    <name type="scientific">candidate division WOR-3 bacterium</name>
    <dbReference type="NCBI Taxonomy" id="2052148"/>
    <lineage>
        <taxon>Bacteria</taxon>
        <taxon>Bacteria division WOR-3</taxon>
    </lineage>
</organism>
<dbReference type="InterPro" id="IPR042242">
    <property type="entry name" value="RecO_C"/>
</dbReference>
<dbReference type="Pfam" id="PF02565">
    <property type="entry name" value="RecO_C"/>
    <property type="match status" value="1"/>
</dbReference>
<evidence type="ECO:0000256" key="7">
    <source>
        <dbReference type="HAMAP-Rule" id="MF_00201"/>
    </source>
</evidence>
<protein>
    <recommendedName>
        <fullName evidence="2 7">DNA repair protein RecO</fullName>
    </recommendedName>
    <alternativeName>
        <fullName evidence="6 7">Recombination protein O</fullName>
    </alternativeName>
</protein>
<dbReference type="GO" id="GO:0043590">
    <property type="term" value="C:bacterial nucleoid"/>
    <property type="evidence" value="ECO:0007669"/>
    <property type="project" value="TreeGrafter"/>
</dbReference>
<evidence type="ECO:0000259" key="8">
    <source>
        <dbReference type="Pfam" id="PF11967"/>
    </source>
</evidence>
<dbReference type="Gene3D" id="1.20.1440.120">
    <property type="entry name" value="Recombination protein O, C-terminal domain"/>
    <property type="match status" value="1"/>
</dbReference>
<accession>A0A9C9ELN2</accession>
<evidence type="ECO:0000256" key="4">
    <source>
        <dbReference type="ARBA" id="ARBA00023172"/>
    </source>
</evidence>
<sequence>MPDIIKTKGFILKTAPFKESSLFITLLTNDCGKIKVLAKGARRPKSKFCGTMEIFNLDEIIFYKKETKEVYTLSDASVIEDFKTLRLSPRKVNAGMVLCEFFEKTLPPEEYSRSAFRLLFGFLKDLQRASVSRIKPLTICYLIKALPESGVRPHLTDCVRCSKKVVYDDKKIDFSIAAGGVVCEKDYDDTVIFLKKETINLLDGILSGKRIDIEDTAFLELERIIPDYLSYHLNNLVLNSLRHLEQNR</sequence>
<dbReference type="AlphaFoldDB" id="A0A9C9ELN2"/>
<dbReference type="GO" id="GO:0006310">
    <property type="term" value="P:DNA recombination"/>
    <property type="evidence" value="ECO:0007669"/>
    <property type="project" value="UniProtKB-UniRule"/>
</dbReference>
<feature type="domain" description="DNA replication/recombination mediator RecO N-terminal" evidence="8">
    <location>
        <begin position="4"/>
        <end position="81"/>
    </location>
</feature>
<keyword evidence="4 7" id="KW-0233">DNA recombination</keyword>
<evidence type="ECO:0000313" key="9">
    <source>
        <dbReference type="EMBL" id="HEC78393.1"/>
    </source>
</evidence>
<dbReference type="InterPro" id="IPR037278">
    <property type="entry name" value="ARFGAP/RecO"/>
</dbReference>
<evidence type="ECO:0000256" key="6">
    <source>
        <dbReference type="ARBA" id="ARBA00033409"/>
    </source>
</evidence>
<comment type="caution">
    <text evidence="9">The sequence shown here is derived from an EMBL/GenBank/DDBJ whole genome shotgun (WGS) entry which is preliminary data.</text>
</comment>
<dbReference type="HAMAP" id="MF_00201">
    <property type="entry name" value="RecO"/>
    <property type="match status" value="1"/>
</dbReference>
<dbReference type="EMBL" id="DRIG01000048">
    <property type="protein sequence ID" value="HEC78393.1"/>
    <property type="molecule type" value="Genomic_DNA"/>
</dbReference>
<dbReference type="InterPro" id="IPR022572">
    <property type="entry name" value="DNA_rep/recomb_RecO_N"/>
</dbReference>
<dbReference type="NCBIfam" id="TIGR00613">
    <property type="entry name" value="reco"/>
    <property type="match status" value="1"/>
</dbReference>
<comment type="function">
    <text evidence="7">Involved in DNA repair and RecF pathway recombination.</text>
</comment>
<dbReference type="Pfam" id="PF11967">
    <property type="entry name" value="RecO_N"/>
    <property type="match status" value="1"/>
</dbReference>
<dbReference type="Gene3D" id="2.40.50.140">
    <property type="entry name" value="Nucleic acid-binding proteins"/>
    <property type="match status" value="1"/>
</dbReference>
<evidence type="ECO:0000313" key="10">
    <source>
        <dbReference type="Proteomes" id="UP000885826"/>
    </source>
</evidence>
<proteinExistence type="inferred from homology"/>
<dbReference type="PANTHER" id="PTHR33991">
    <property type="entry name" value="DNA REPAIR PROTEIN RECO"/>
    <property type="match status" value="1"/>
</dbReference>
<evidence type="ECO:0000256" key="1">
    <source>
        <dbReference type="ARBA" id="ARBA00007452"/>
    </source>
</evidence>
<dbReference type="InterPro" id="IPR003717">
    <property type="entry name" value="RecO"/>
</dbReference>
<reference evidence="9" key="1">
    <citation type="journal article" date="2020" name="mSystems">
        <title>Genome- and Community-Level Interaction Insights into Carbon Utilization and Element Cycling Functions of Hydrothermarchaeota in Hydrothermal Sediment.</title>
        <authorList>
            <person name="Zhou Z."/>
            <person name="Liu Y."/>
            <person name="Xu W."/>
            <person name="Pan J."/>
            <person name="Luo Z.H."/>
            <person name="Li M."/>
        </authorList>
    </citation>
    <scope>NUCLEOTIDE SEQUENCE</scope>
    <source>
        <strain evidence="9">HyVt-388</strain>
    </source>
</reference>
<dbReference type="InterPro" id="IPR012340">
    <property type="entry name" value="NA-bd_OB-fold"/>
</dbReference>
<evidence type="ECO:0000256" key="2">
    <source>
        <dbReference type="ARBA" id="ARBA00021310"/>
    </source>
</evidence>
<dbReference type="SUPFAM" id="SSF50249">
    <property type="entry name" value="Nucleic acid-binding proteins"/>
    <property type="match status" value="1"/>
</dbReference>
<dbReference type="Proteomes" id="UP000885826">
    <property type="component" value="Unassembled WGS sequence"/>
</dbReference>
<gene>
    <name evidence="7 9" type="primary">recO</name>
    <name evidence="9" type="ORF">ENI34_04530</name>
</gene>
<keyword evidence="5 7" id="KW-0234">DNA repair</keyword>
<dbReference type="PANTHER" id="PTHR33991:SF1">
    <property type="entry name" value="DNA REPAIR PROTEIN RECO"/>
    <property type="match status" value="1"/>
</dbReference>
<dbReference type="SUPFAM" id="SSF57863">
    <property type="entry name" value="ArfGap/RecO-like zinc finger"/>
    <property type="match status" value="1"/>
</dbReference>
<comment type="similarity">
    <text evidence="1 7">Belongs to the RecO family.</text>
</comment>